<evidence type="ECO:0000259" key="2">
    <source>
        <dbReference type="Pfam" id="PF25862"/>
    </source>
</evidence>
<evidence type="ECO:0000313" key="5">
    <source>
        <dbReference type="Proteomes" id="UP001500282"/>
    </source>
</evidence>
<evidence type="ECO:0000259" key="1">
    <source>
        <dbReference type="Pfam" id="PF25861"/>
    </source>
</evidence>
<dbReference type="EMBL" id="BAAAIH010000003">
    <property type="protein sequence ID" value="GAA1254433.1"/>
    <property type="molecule type" value="Genomic_DNA"/>
</dbReference>
<dbReference type="Pfam" id="PF08665">
    <property type="entry name" value="PglZ"/>
    <property type="match status" value="1"/>
</dbReference>
<reference evidence="4 5" key="1">
    <citation type="journal article" date="2019" name="Int. J. Syst. Evol. Microbiol.">
        <title>The Global Catalogue of Microorganisms (GCM) 10K type strain sequencing project: providing services to taxonomists for standard genome sequencing and annotation.</title>
        <authorList>
            <consortium name="The Broad Institute Genomics Platform"/>
            <consortium name="The Broad Institute Genome Sequencing Center for Infectious Disease"/>
            <person name="Wu L."/>
            <person name="Ma J."/>
        </authorList>
    </citation>
    <scope>NUCLEOTIDE SEQUENCE [LARGE SCALE GENOMIC DNA]</scope>
    <source>
        <strain evidence="4 5">JCM 11448</strain>
    </source>
</reference>
<dbReference type="Pfam" id="PF25862">
    <property type="entry name" value="PglZ_1st"/>
    <property type="match status" value="1"/>
</dbReference>
<dbReference type="Proteomes" id="UP001500282">
    <property type="component" value="Unassembled WGS sequence"/>
</dbReference>
<feature type="domain" description="Alkaline phosphatase-like protein PglZ second" evidence="1">
    <location>
        <begin position="203"/>
        <end position="366"/>
    </location>
</feature>
<proteinExistence type="predicted"/>
<gene>
    <name evidence="4" type="primary">pglZ</name>
    <name evidence="4" type="ORF">GCM10009579_10500</name>
</gene>
<dbReference type="InterPro" id="IPR058882">
    <property type="entry name" value="PglZ_C"/>
</dbReference>
<protein>
    <submittedName>
        <fullName evidence="4">BREX-2 system phosphatase PglZ</fullName>
    </submittedName>
</protein>
<feature type="domain" description="Alkaline phosphatase-like protein PglZ C-terminal" evidence="3">
    <location>
        <begin position="871"/>
        <end position="975"/>
    </location>
</feature>
<dbReference type="InterPro" id="IPR047992">
    <property type="entry name" value="BREX_PglZ"/>
</dbReference>
<dbReference type="NCBIfam" id="NF033446">
    <property type="entry name" value="BREX_PglZ_2"/>
    <property type="match status" value="1"/>
</dbReference>
<keyword evidence="5" id="KW-1185">Reference proteome</keyword>
<dbReference type="InterPro" id="IPR058881">
    <property type="entry name" value="PglZ_2nd"/>
</dbReference>
<dbReference type="Pfam" id="PF25861">
    <property type="entry name" value="PglZ_2nd"/>
    <property type="match status" value="1"/>
</dbReference>
<sequence length="977" mass="104660">MTTTTTSTSAGPTTSAARLNSATIAQYLASQPGLTPGKRRAILLRAAPRWDGPAELAWGEHRHASVATAPSPLAAYELVLAHRAPAAPGPDVLVVLTDREEAELGPDLLAKVHRHRVNVVDSWDVVRESFGAVSADRWLVDETWAAEALLDATPPGGWPRLPGGVLSRDKALGELTLRRLGIGRYDPDRDQQYSVSANGDELDIHTLLRWSLASGGPDRYLALRAPERAGIREFLGSSDQAGLAGRALLALVEAEHGPDAVAFGLVCAALWVHADADADAENYRARGRAERWFGEEPPAHGETLDALVAAFGRACEEYVSGLLLTGRSAHEESAATARRLSGSARDRAASLARQLGAEQATRTSPLLAAGLEARFTAVGEALSAGEQVRIAQAVAALDDHRLAPEPDARPRIERARMAQRLTRWLATEPATGGEAESESVRAGIGRHVTDTGWVDLALDHIESGGDPDATLKSAYDSLGTSVRARRRDIDRHFARSLAAWTAGGRPPEDMLTVETFLPKVVAPVVKAGKRRVLLLVLDGMSAAIAAQLGEELREHWVEYDPLPKAKGTPVRRAMAAALPTVTAVSRTSLFAARLMSGTQADEKRLFPEHRFWGEEKAAVFHKDDLRGDTSGAPLGPELREALDSDRTHVAVVLNTIDDRLATEQKLGDGAWRLGDIGRLRELLHFAATQGRAVILTSDHGHVIDRHGARVEADPDRVESARHRSGTGPLAETEIALSGPRVVAPEPGGEIVALWDADSRYTSHKAGYHGGASLAEVAIPVLAFLPFGAEPPNGWRELGSQQPPWWSLGTTADTPMPVRPAVVPAPAKKPSKRAKADAELAMSHDSLFDVALVPSEGDDALLSKKPVSPVSPDDALVEGLMASEIFEAQVDLLARRPRPPELARIEKAVRALLDAGGTLPVTALAQRIGLPPSRAADGFAAVLRQLLNHDGVQVLETLPDGRTVRLHTGLLRDQFELR</sequence>
<evidence type="ECO:0000313" key="4">
    <source>
        <dbReference type="EMBL" id="GAA1254433.1"/>
    </source>
</evidence>
<dbReference type="Pfam" id="PF25863">
    <property type="entry name" value="PglZ_C"/>
    <property type="match status" value="1"/>
</dbReference>
<name>A0ABN1WQ46_9ACTN</name>
<dbReference type="InterPro" id="IPR058880">
    <property type="entry name" value="PglZ_N"/>
</dbReference>
<comment type="caution">
    <text evidence="4">The sequence shown here is derived from an EMBL/GenBank/DDBJ whole genome shotgun (WGS) entry which is preliminary data.</text>
</comment>
<evidence type="ECO:0000259" key="3">
    <source>
        <dbReference type="Pfam" id="PF25863"/>
    </source>
</evidence>
<feature type="domain" description="Alkaline phosphatase-like protein PglZ N-terminal" evidence="2">
    <location>
        <begin position="23"/>
        <end position="121"/>
    </location>
</feature>
<organism evidence="4 5">
    <name type="scientific">Streptomyces javensis</name>
    <dbReference type="NCBI Taxonomy" id="114698"/>
    <lineage>
        <taxon>Bacteria</taxon>
        <taxon>Bacillati</taxon>
        <taxon>Actinomycetota</taxon>
        <taxon>Actinomycetes</taxon>
        <taxon>Kitasatosporales</taxon>
        <taxon>Streptomycetaceae</taxon>
        <taxon>Streptomyces</taxon>
        <taxon>Streptomyces violaceusniger group</taxon>
    </lineage>
</organism>
<accession>A0ABN1WQ46</accession>